<evidence type="ECO:0000313" key="7">
    <source>
        <dbReference type="Proteomes" id="UP000434639"/>
    </source>
</evidence>
<dbReference type="EMBL" id="WMIB01000015">
    <property type="protein sequence ID" value="MTH54510.1"/>
    <property type="molecule type" value="Genomic_DNA"/>
</dbReference>
<evidence type="ECO:0000256" key="2">
    <source>
        <dbReference type="ARBA" id="ARBA00022519"/>
    </source>
</evidence>
<comment type="caution">
    <text evidence="6">The sequence shown here is derived from an EMBL/GenBank/DDBJ whole genome shotgun (WGS) entry which is preliminary data.</text>
</comment>
<sequence length="353" mass="41463">MKYLHVFSTDENEKFSKSFIEFVNSNFNSKDHVFLLSNGKETKTYISNAPNLKILPYNLNSILLISQYMIKSKRIFFHGFSNNKYIDAALFFQPLLLKKSFWIIWGGDLYLYKSQNESIRNKIREMPRRFIFKNIGGLITHIKGDYELAKKWYGAKGKYYYSFMYLSNLHKKHDDIHVKKDNKIYIQVGNSALDTNEHIEIFNKLKIYKEEAIEIICPLSYAHESNPNYRDKVIETGRSIFGDKFNPIVEFLPFNEYVSLLSKVDIAIFNHKRQQAVGNITTLLGLGKKVYIRNDITTWDFCREHGLKVFNANGNLDDLFVKMDNYSSRENVNNVKSMFSEEKLIEDLNKLFS</sequence>
<reference evidence="6 7" key="1">
    <citation type="journal article" date="2017" name="Int. J. Syst. Evol. Microbiol.">
        <title>Bacillus mangrovi sp. nov., isolated from a sediment sample from a mangrove forest.</title>
        <authorList>
            <person name="Gupta V."/>
            <person name="Singh P.K."/>
            <person name="Korpole S."/>
            <person name="Tanuku N.R.S."/>
            <person name="Pinnaka A.K."/>
        </authorList>
    </citation>
    <scope>NUCLEOTIDE SEQUENCE [LARGE SCALE GENOMIC DNA]</scope>
    <source>
        <strain evidence="6 7">KCTC 33872</strain>
    </source>
</reference>
<proteinExistence type="predicted"/>
<protein>
    <recommendedName>
        <fullName evidence="8">4-alpha-L-fucosyltransferase</fullName>
    </recommendedName>
</protein>
<evidence type="ECO:0000256" key="4">
    <source>
        <dbReference type="ARBA" id="ARBA00022679"/>
    </source>
</evidence>
<evidence type="ECO:0000256" key="3">
    <source>
        <dbReference type="ARBA" id="ARBA00022676"/>
    </source>
</evidence>
<evidence type="ECO:0000256" key="5">
    <source>
        <dbReference type="ARBA" id="ARBA00023136"/>
    </source>
</evidence>
<accession>A0A7X2V5J3</accession>
<dbReference type="Pfam" id="PF07429">
    <property type="entry name" value="Glyco_transf_56"/>
    <property type="match status" value="1"/>
</dbReference>
<dbReference type="InterPro" id="IPR009993">
    <property type="entry name" value="WecF"/>
</dbReference>
<keyword evidence="5" id="KW-0472">Membrane</keyword>
<dbReference type="AlphaFoldDB" id="A0A7X2V5J3"/>
<evidence type="ECO:0000256" key="1">
    <source>
        <dbReference type="ARBA" id="ARBA00022475"/>
    </source>
</evidence>
<keyword evidence="1" id="KW-1003">Cell membrane</keyword>
<evidence type="ECO:0008006" key="8">
    <source>
        <dbReference type="Google" id="ProtNLM"/>
    </source>
</evidence>
<name>A0A7X2V5J3_9BACI</name>
<evidence type="ECO:0000313" key="6">
    <source>
        <dbReference type="EMBL" id="MTH54510.1"/>
    </source>
</evidence>
<keyword evidence="3" id="KW-0328">Glycosyltransferase</keyword>
<organism evidence="6 7">
    <name type="scientific">Metabacillus mangrovi</name>
    <dbReference type="NCBI Taxonomy" id="1491830"/>
    <lineage>
        <taxon>Bacteria</taxon>
        <taxon>Bacillati</taxon>
        <taxon>Bacillota</taxon>
        <taxon>Bacilli</taxon>
        <taxon>Bacillales</taxon>
        <taxon>Bacillaceae</taxon>
        <taxon>Metabacillus</taxon>
    </lineage>
</organism>
<dbReference type="OrthoDB" id="1083028at2"/>
<dbReference type="GO" id="GO:0008417">
    <property type="term" value="F:fucosyltransferase activity"/>
    <property type="evidence" value="ECO:0007669"/>
    <property type="project" value="InterPro"/>
</dbReference>
<gene>
    <name evidence="6" type="ORF">GKZ89_13985</name>
</gene>
<keyword evidence="2" id="KW-0997">Cell inner membrane</keyword>
<keyword evidence="4" id="KW-0808">Transferase</keyword>
<dbReference type="Proteomes" id="UP000434639">
    <property type="component" value="Unassembled WGS sequence"/>
</dbReference>
<keyword evidence="7" id="KW-1185">Reference proteome</keyword>
<dbReference type="RefSeq" id="WP_155113023.1">
    <property type="nucleotide sequence ID" value="NZ_WMIB01000015.1"/>
</dbReference>
<dbReference type="GO" id="GO:0009246">
    <property type="term" value="P:enterobacterial common antigen biosynthetic process"/>
    <property type="evidence" value="ECO:0007669"/>
    <property type="project" value="InterPro"/>
</dbReference>